<dbReference type="Pfam" id="PF05193">
    <property type="entry name" value="Peptidase_M16_C"/>
    <property type="match status" value="1"/>
</dbReference>
<evidence type="ECO:0000259" key="1">
    <source>
        <dbReference type="Pfam" id="PF05193"/>
    </source>
</evidence>
<protein>
    <submittedName>
        <fullName evidence="2">Insulinase family protein</fullName>
    </submittedName>
</protein>
<dbReference type="GO" id="GO:0046872">
    <property type="term" value="F:metal ion binding"/>
    <property type="evidence" value="ECO:0007669"/>
    <property type="project" value="InterPro"/>
</dbReference>
<organism evidence="2 3">
    <name type="scientific">Feifania hominis</name>
    <dbReference type="NCBI Taxonomy" id="2763660"/>
    <lineage>
        <taxon>Bacteria</taxon>
        <taxon>Bacillati</taxon>
        <taxon>Bacillota</taxon>
        <taxon>Clostridia</taxon>
        <taxon>Eubacteriales</taxon>
        <taxon>Feifaniaceae</taxon>
        <taxon>Feifania</taxon>
    </lineage>
</organism>
<dbReference type="SUPFAM" id="SSF63411">
    <property type="entry name" value="LuxS/MPP-like metallohydrolase"/>
    <property type="match status" value="2"/>
</dbReference>
<dbReference type="InterPro" id="IPR011249">
    <property type="entry name" value="Metalloenz_LuxS/M16"/>
</dbReference>
<evidence type="ECO:0000313" key="3">
    <source>
        <dbReference type="Proteomes" id="UP000620366"/>
    </source>
</evidence>
<dbReference type="EMBL" id="JACRSP010000001">
    <property type="protein sequence ID" value="MBC8535199.1"/>
    <property type="molecule type" value="Genomic_DNA"/>
</dbReference>
<proteinExistence type="predicted"/>
<dbReference type="AlphaFoldDB" id="A0A926DDA0"/>
<comment type="caution">
    <text evidence="2">The sequence shown here is derived from an EMBL/GenBank/DDBJ whole genome shotgun (WGS) entry which is preliminary data.</text>
</comment>
<keyword evidence="3" id="KW-1185">Reference proteome</keyword>
<gene>
    <name evidence="2" type="ORF">H8695_00610</name>
</gene>
<reference evidence="2" key="1">
    <citation type="submission" date="2020-08" db="EMBL/GenBank/DDBJ databases">
        <title>Genome public.</title>
        <authorList>
            <person name="Liu C."/>
            <person name="Sun Q."/>
        </authorList>
    </citation>
    <scope>NUCLEOTIDE SEQUENCE</scope>
    <source>
        <strain evidence="2">BX7</strain>
    </source>
</reference>
<sequence>MEFERRAIAPGVHCNVIGTDKFKTNTIGVQFVSTLSEQEASKNALVPYVLVRGCERYPDMTELNRYLESLYGASLSVNIQKRGDRQIAGFYLTLLADRYALGGEPLLESAADFVLELIFRPLMRDGAFDEQIVAKEKKNLIDRIDAQINDKRRYALRRTYEVMCQGEAFAVNEYGERSRIEELTGAELYGHYRDMLQTANLEFFVIGQNGGAIAKKLAGAFAGRQRSPRALPPTRVTAAAGSPRETTDEMAVAQGKLCLGFRTGGVSFGSEDYPALVMFSGIYGATPVSKLFMNVREKLSLCYYCSSLLEKHKGLMLVNSGVEVENAGRAREEILAQLDAVRRGDFTEEEFAAARKAMENTYRSSADFPHTLADWYLGCVLAGCEMSLDDAAAALGRVTRDDVIRVAQSVTLDTIYFLRGTSKEVG</sequence>
<accession>A0A926DDA0</accession>
<dbReference type="RefSeq" id="WP_249298835.1">
    <property type="nucleotide sequence ID" value="NZ_JACRSP010000001.1"/>
</dbReference>
<dbReference type="NCBIfam" id="NF047422">
    <property type="entry name" value="YfmF_fam"/>
    <property type="match status" value="1"/>
</dbReference>
<name>A0A926DDA0_9FIRM</name>
<evidence type="ECO:0000313" key="2">
    <source>
        <dbReference type="EMBL" id="MBC8535199.1"/>
    </source>
</evidence>
<dbReference type="InterPro" id="IPR007863">
    <property type="entry name" value="Peptidase_M16_C"/>
</dbReference>
<dbReference type="Gene3D" id="3.30.830.10">
    <property type="entry name" value="Metalloenzyme, LuxS/M16 peptidase-like"/>
    <property type="match status" value="2"/>
</dbReference>
<feature type="domain" description="Peptidase M16 C-terminal" evidence="1">
    <location>
        <begin position="183"/>
        <end position="358"/>
    </location>
</feature>
<dbReference type="Proteomes" id="UP000620366">
    <property type="component" value="Unassembled WGS sequence"/>
</dbReference>